<dbReference type="InterPro" id="IPR007863">
    <property type="entry name" value="Peptidase_M16_C"/>
</dbReference>
<dbReference type="Pfam" id="PF05193">
    <property type="entry name" value="Peptidase_M16_C"/>
    <property type="match status" value="1"/>
</dbReference>
<protein>
    <submittedName>
        <fullName evidence="4">Peptidase M16 inactive domain protein</fullName>
    </submittedName>
</protein>
<proteinExistence type="predicted"/>
<feature type="region of interest" description="Disordered" evidence="1">
    <location>
        <begin position="489"/>
        <end position="513"/>
    </location>
</feature>
<comment type="caution">
    <text evidence="4">The sequence shown here is derived from an EMBL/GenBank/DDBJ whole genome shotgun (WGS) entry which is preliminary data.</text>
</comment>
<feature type="domain" description="Peptidase M16 C-terminal" evidence="3">
    <location>
        <begin position="234"/>
        <end position="413"/>
    </location>
</feature>
<evidence type="ECO:0000259" key="3">
    <source>
        <dbReference type="Pfam" id="PF05193"/>
    </source>
</evidence>
<name>A0A5C5X2X1_9BACT</name>
<dbReference type="AlphaFoldDB" id="A0A5C5X2X1"/>
<evidence type="ECO:0000259" key="2">
    <source>
        <dbReference type="Pfam" id="PF00675"/>
    </source>
</evidence>
<gene>
    <name evidence="4" type="ORF">CA85_41450</name>
</gene>
<accession>A0A5C5X2X1</accession>
<organism evidence="4 5">
    <name type="scientific">Allorhodopirellula solitaria</name>
    <dbReference type="NCBI Taxonomy" id="2527987"/>
    <lineage>
        <taxon>Bacteria</taxon>
        <taxon>Pseudomonadati</taxon>
        <taxon>Planctomycetota</taxon>
        <taxon>Planctomycetia</taxon>
        <taxon>Pirellulales</taxon>
        <taxon>Pirellulaceae</taxon>
        <taxon>Allorhodopirellula</taxon>
    </lineage>
</organism>
<dbReference type="PANTHER" id="PTHR11851">
    <property type="entry name" value="METALLOPROTEASE"/>
    <property type="match status" value="1"/>
</dbReference>
<dbReference type="GO" id="GO:0046872">
    <property type="term" value="F:metal ion binding"/>
    <property type="evidence" value="ECO:0007669"/>
    <property type="project" value="InterPro"/>
</dbReference>
<reference evidence="4 5" key="1">
    <citation type="submission" date="2019-02" db="EMBL/GenBank/DDBJ databases">
        <title>Deep-cultivation of Planctomycetes and their phenomic and genomic characterization uncovers novel biology.</title>
        <authorList>
            <person name="Wiegand S."/>
            <person name="Jogler M."/>
            <person name="Boedeker C."/>
            <person name="Pinto D."/>
            <person name="Vollmers J."/>
            <person name="Rivas-Marin E."/>
            <person name="Kohn T."/>
            <person name="Peeters S.H."/>
            <person name="Heuer A."/>
            <person name="Rast P."/>
            <person name="Oberbeckmann S."/>
            <person name="Bunk B."/>
            <person name="Jeske O."/>
            <person name="Meyerdierks A."/>
            <person name="Storesund J.E."/>
            <person name="Kallscheuer N."/>
            <person name="Luecker S."/>
            <person name="Lage O.M."/>
            <person name="Pohl T."/>
            <person name="Merkel B.J."/>
            <person name="Hornburger P."/>
            <person name="Mueller R.-W."/>
            <person name="Bruemmer F."/>
            <person name="Labrenz M."/>
            <person name="Spormann A.M."/>
            <person name="Op Den Camp H."/>
            <person name="Overmann J."/>
            <person name="Amann R."/>
            <person name="Jetten M.S.M."/>
            <person name="Mascher T."/>
            <person name="Medema M.H."/>
            <person name="Devos D.P."/>
            <person name="Kaster A.-K."/>
            <person name="Ovreas L."/>
            <person name="Rohde M."/>
            <person name="Galperin M.Y."/>
            <person name="Jogler C."/>
        </authorList>
    </citation>
    <scope>NUCLEOTIDE SEQUENCE [LARGE SCALE GENOMIC DNA]</scope>
    <source>
        <strain evidence="4 5">CA85</strain>
    </source>
</reference>
<dbReference type="InterPro" id="IPR011249">
    <property type="entry name" value="Metalloenz_LuxS/M16"/>
</dbReference>
<dbReference type="Pfam" id="PF00675">
    <property type="entry name" value="Peptidase_M16"/>
    <property type="match status" value="1"/>
</dbReference>
<dbReference type="PANTHER" id="PTHR11851:SF219">
    <property type="entry name" value="HYPOTHETICAL ZINC PROTEASE"/>
    <property type="match status" value="1"/>
</dbReference>
<evidence type="ECO:0000256" key="1">
    <source>
        <dbReference type="SAM" id="MobiDB-lite"/>
    </source>
</evidence>
<evidence type="ECO:0000313" key="4">
    <source>
        <dbReference type="EMBL" id="TWT56611.1"/>
    </source>
</evidence>
<sequence length="513" mass="55911">MGYQQLAASSITIFHEGLVASSTTVFTRDSSPRPLRYAQRLFSFQPGVFALSSIDLTAASSPVQTRRLANGMTVLWQPMPWLRTAAYTFWMPGGVTAELDGIDEDEEADARCGLSALTVEMVQRGAGAYNSRQFVAAEDNLGITSNGAASTSMTGFSAAMPADSLVPAIGLLADQVRRPHLPIDQFEDAKLMLRQEMLANQDEPTQRLMRRLRQRQYGRALGRSAVASELSLESLSMEHVREFYLEQYHAGSSILSIAGNFDEAAVCDAVDAAFGDWKTGSWGGLPAAEPIDGHEHIELPSSQTHIGFSYDNIPYGHPDYFIMRAGVGILSDGMSSRLFDRVREQHGLCYSVWASTHSIASSTDREGNAVPATAAVFGYAGTTPQRAQQTLDLTIHEVQHLCDDLSEDELERWKVRIQSSLIMEQESAGSRAGSMASDQFQLGRVMPTEELEAAIESIQLDQIKQYFQAHTPQSFRIVTIGSEPLAGGSVWSETNEAPGRGTAPALSTGDNDE</sequence>
<dbReference type="InterPro" id="IPR011765">
    <property type="entry name" value="Pept_M16_N"/>
</dbReference>
<evidence type="ECO:0000313" key="5">
    <source>
        <dbReference type="Proteomes" id="UP000318053"/>
    </source>
</evidence>
<dbReference type="InterPro" id="IPR050361">
    <property type="entry name" value="MPP/UQCRC_Complex"/>
</dbReference>
<dbReference type="SUPFAM" id="SSF63411">
    <property type="entry name" value="LuxS/MPP-like metallohydrolase"/>
    <property type="match status" value="2"/>
</dbReference>
<dbReference type="EMBL" id="SJPK01000012">
    <property type="protein sequence ID" value="TWT56611.1"/>
    <property type="molecule type" value="Genomic_DNA"/>
</dbReference>
<feature type="domain" description="Peptidase M16 N-terminal" evidence="2">
    <location>
        <begin position="107"/>
        <end position="222"/>
    </location>
</feature>
<dbReference type="Proteomes" id="UP000318053">
    <property type="component" value="Unassembled WGS sequence"/>
</dbReference>
<dbReference type="Gene3D" id="3.30.830.10">
    <property type="entry name" value="Metalloenzyme, LuxS/M16 peptidase-like"/>
    <property type="match status" value="2"/>
</dbReference>
<keyword evidence="5" id="KW-1185">Reference proteome</keyword>